<dbReference type="PANTHER" id="PTHR16675:SF64">
    <property type="entry name" value="RETINOIC ACID EARLY TRANSCRIPT 1E"/>
    <property type="match status" value="1"/>
</dbReference>
<evidence type="ECO:0000259" key="11">
    <source>
        <dbReference type="Pfam" id="PF14586"/>
    </source>
</evidence>
<name>A0ABQ9VYP3_SAGOE</name>
<comment type="subcellular location">
    <subcellularLocation>
        <location evidence="2">Cell membrane</location>
        <topology evidence="2">Lipid-anchor</topology>
        <topology evidence="2">GPI-anchor</topology>
    </subcellularLocation>
</comment>
<protein>
    <submittedName>
        <fullName evidence="12">Retinoic acid early transcript 1E</fullName>
    </submittedName>
</protein>
<evidence type="ECO:0000256" key="4">
    <source>
        <dbReference type="ARBA" id="ARBA00022475"/>
    </source>
</evidence>
<dbReference type="SUPFAM" id="SSF54452">
    <property type="entry name" value="MHC antigen-recognition domain"/>
    <property type="match status" value="1"/>
</dbReference>
<keyword evidence="10" id="KW-0449">Lipoprotein</keyword>
<feature type="domain" description="Retinoic acid early-inducible protein 1" evidence="11">
    <location>
        <begin position="5"/>
        <end position="141"/>
    </location>
</feature>
<evidence type="ECO:0000313" key="13">
    <source>
        <dbReference type="Proteomes" id="UP001266305"/>
    </source>
</evidence>
<keyword evidence="9" id="KW-0325">Glycoprotein</keyword>
<dbReference type="InterPro" id="IPR029287">
    <property type="entry name" value="RAE-1"/>
</dbReference>
<proteinExistence type="inferred from homology"/>
<evidence type="ECO:0000256" key="1">
    <source>
        <dbReference type="ARBA" id="ARBA00002305"/>
    </source>
</evidence>
<comment type="caution">
    <text evidence="12">The sequence shown here is derived from an EMBL/GenBank/DDBJ whole genome shotgun (WGS) entry which is preliminary data.</text>
</comment>
<dbReference type="Proteomes" id="UP001266305">
    <property type="component" value="Unassembled WGS sequence"/>
</dbReference>
<reference evidence="12 13" key="1">
    <citation type="submission" date="2023-05" db="EMBL/GenBank/DDBJ databases">
        <title>B98-5 Cell Line De Novo Hybrid Assembly: An Optical Mapping Approach.</title>
        <authorList>
            <person name="Kananen K."/>
            <person name="Auerbach J.A."/>
            <person name="Kautto E."/>
            <person name="Blachly J.S."/>
        </authorList>
    </citation>
    <scope>NUCLEOTIDE SEQUENCE [LARGE SCALE GENOMIC DNA]</scope>
    <source>
        <strain evidence="12">B95-8</strain>
        <tissue evidence="12">Cell line</tissue>
    </source>
</reference>
<evidence type="ECO:0000256" key="5">
    <source>
        <dbReference type="ARBA" id="ARBA00022622"/>
    </source>
</evidence>
<evidence type="ECO:0000256" key="3">
    <source>
        <dbReference type="ARBA" id="ARBA00008353"/>
    </source>
</evidence>
<keyword evidence="4" id="KW-1003">Cell membrane</keyword>
<evidence type="ECO:0000313" key="12">
    <source>
        <dbReference type="EMBL" id="KAK2114496.1"/>
    </source>
</evidence>
<dbReference type="Gene3D" id="3.30.500.10">
    <property type="entry name" value="MHC class I-like antigen recognition-like"/>
    <property type="match status" value="1"/>
</dbReference>
<evidence type="ECO:0000256" key="8">
    <source>
        <dbReference type="ARBA" id="ARBA00023157"/>
    </source>
</evidence>
<dbReference type="InterPro" id="IPR011162">
    <property type="entry name" value="MHC_I/II-like_Ag-recog"/>
</dbReference>
<organism evidence="12 13">
    <name type="scientific">Saguinus oedipus</name>
    <name type="common">Cotton-top tamarin</name>
    <name type="synonym">Oedipomidas oedipus</name>
    <dbReference type="NCBI Taxonomy" id="9490"/>
    <lineage>
        <taxon>Eukaryota</taxon>
        <taxon>Metazoa</taxon>
        <taxon>Chordata</taxon>
        <taxon>Craniata</taxon>
        <taxon>Vertebrata</taxon>
        <taxon>Euteleostomi</taxon>
        <taxon>Mammalia</taxon>
        <taxon>Eutheria</taxon>
        <taxon>Euarchontoglires</taxon>
        <taxon>Primates</taxon>
        <taxon>Haplorrhini</taxon>
        <taxon>Platyrrhini</taxon>
        <taxon>Cebidae</taxon>
        <taxon>Callitrichinae</taxon>
        <taxon>Saguinus</taxon>
    </lineage>
</organism>
<dbReference type="InterPro" id="IPR037055">
    <property type="entry name" value="MHC_I-like_Ag-recog_sf"/>
</dbReference>
<evidence type="ECO:0000256" key="10">
    <source>
        <dbReference type="ARBA" id="ARBA00023288"/>
    </source>
</evidence>
<keyword evidence="5" id="KW-0336">GPI-anchor</keyword>
<dbReference type="InterPro" id="IPR050208">
    <property type="entry name" value="MHC_class-I_related"/>
</dbReference>
<sequence>MNKNLLLQYDSDSNMVKLVGLLGKKVNATSTCGELTQKLGEVGRNLWMLLLDIKLQIKTRGPSTLQAKMFCQCEAEQCSGASWQFVISGEESLLFDLMNMIWIAINHEASKITETRKKDRGLEKYFRKLSMRDCNHWLGEFSEHWEVMPERTLMAQKL</sequence>
<accession>A0ABQ9VYP3</accession>
<keyword evidence="6" id="KW-0732">Signal</keyword>
<evidence type="ECO:0000256" key="6">
    <source>
        <dbReference type="ARBA" id="ARBA00022729"/>
    </source>
</evidence>
<keyword evidence="7" id="KW-0472">Membrane</keyword>
<comment type="function">
    <text evidence="1">Acts as a ligand for KLRK1.</text>
</comment>
<evidence type="ECO:0000256" key="2">
    <source>
        <dbReference type="ARBA" id="ARBA00004609"/>
    </source>
</evidence>
<dbReference type="EMBL" id="JASSZA010000004">
    <property type="protein sequence ID" value="KAK2114496.1"/>
    <property type="molecule type" value="Genomic_DNA"/>
</dbReference>
<keyword evidence="8" id="KW-1015">Disulfide bond</keyword>
<gene>
    <name evidence="12" type="primary">RAET1E</name>
    <name evidence="12" type="ORF">P7K49_008762</name>
</gene>
<comment type="similarity">
    <text evidence="3">Belongs to the NKG2D ligand family.</text>
</comment>
<evidence type="ECO:0000256" key="9">
    <source>
        <dbReference type="ARBA" id="ARBA00023180"/>
    </source>
</evidence>
<evidence type="ECO:0000256" key="7">
    <source>
        <dbReference type="ARBA" id="ARBA00023136"/>
    </source>
</evidence>
<keyword evidence="13" id="KW-1185">Reference proteome</keyword>
<dbReference type="Pfam" id="PF14586">
    <property type="entry name" value="MHC_I_2"/>
    <property type="match status" value="1"/>
</dbReference>
<dbReference type="PANTHER" id="PTHR16675">
    <property type="entry name" value="MHC CLASS I-RELATED"/>
    <property type="match status" value="1"/>
</dbReference>